<comment type="caution">
    <text evidence="1">The sequence shown here is derived from an EMBL/GenBank/DDBJ whole genome shotgun (WGS) entry which is preliminary data.</text>
</comment>
<evidence type="ECO:0000313" key="1">
    <source>
        <dbReference type="EMBL" id="GJU05258.1"/>
    </source>
</evidence>
<proteinExistence type="predicted"/>
<evidence type="ECO:0000313" key="2">
    <source>
        <dbReference type="Proteomes" id="UP001151760"/>
    </source>
</evidence>
<keyword evidence="2" id="KW-1185">Reference proteome</keyword>
<accession>A0ABQ5IYE7</accession>
<organism evidence="1 2">
    <name type="scientific">Tanacetum coccineum</name>
    <dbReference type="NCBI Taxonomy" id="301880"/>
    <lineage>
        <taxon>Eukaryota</taxon>
        <taxon>Viridiplantae</taxon>
        <taxon>Streptophyta</taxon>
        <taxon>Embryophyta</taxon>
        <taxon>Tracheophyta</taxon>
        <taxon>Spermatophyta</taxon>
        <taxon>Magnoliopsida</taxon>
        <taxon>eudicotyledons</taxon>
        <taxon>Gunneridae</taxon>
        <taxon>Pentapetalae</taxon>
        <taxon>asterids</taxon>
        <taxon>campanulids</taxon>
        <taxon>Asterales</taxon>
        <taxon>Asteraceae</taxon>
        <taxon>Asteroideae</taxon>
        <taxon>Anthemideae</taxon>
        <taxon>Anthemidinae</taxon>
        <taxon>Tanacetum</taxon>
    </lineage>
</organism>
<sequence length="179" mass="20637">MCLEREVTVTLLQQRALALLFITVQRNFIEVKYRLVFELEIDPKDFEPQHPDMAMYSESDYPGIQSFRLTDKDFFLKITIQKSSFDIHLVDDHILGCSIGNEYSDGLYPCNWSKRFFKINTFLLSTSGIANDMMIDAEPGSQLKGYVKDEEHIVIGLAVSSEGSSLNFLMLYWMMYIGC</sequence>
<gene>
    <name evidence="1" type="ORF">Tco_1121688</name>
</gene>
<reference evidence="1" key="1">
    <citation type="journal article" date="2022" name="Int. J. Mol. Sci.">
        <title>Draft Genome of Tanacetum Coccineum: Genomic Comparison of Closely Related Tanacetum-Family Plants.</title>
        <authorList>
            <person name="Yamashiro T."/>
            <person name="Shiraishi A."/>
            <person name="Nakayama K."/>
            <person name="Satake H."/>
        </authorList>
    </citation>
    <scope>NUCLEOTIDE SEQUENCE</scope>
</reference>
<dbReference type="Proteomes" id="UP001151760">
    <property type="component" value="Unassembled WGS sequence"/>
</dbReference>
<protein>
    <submittedName>
        <fullName evidence="1">Uncharacterized protein</fullName>
    </submittedName>
</protein>
<reference evidence="1" key="2">
    <citation type="submission" date="2022-01" db="EMBL/GenBank/DDBJ databases">
        <authorList>
            <person name="Yamashiro T."/>
            <person name="Shiraishi A."/>
            <person name="Satake H."/>
            <person name="Nakayama K."/>
        </authorList>
    </citation>
    <scope>NUCLEOTIDE SEQUENCE</scope>
</reference>
<dbReference type="EMBL" id="BQNB010021331">
    <property type="protein sequence ID" value="GJU05258.1"/>
    <property type="molecule type" value="Genomic_DNA"/>
</dbReference>
<name>A0ABQ5IYE7_9ASTR</name>